<dbReference type="InterPro" id="IPR035907">
    <property type="entry name" value="Hppk_sf"/>
</dbReference>
<evidence type="ECO:0000256" key="7">
    <source>
        <dbReference type="ARBA" id="ARBA00022777"/>
    </source>
</evidence>
<dbReference type="NCBIfam" id="TIGR01498">
    <property type="entry name" value="folK"/>
    <property type="match status" value="1"/>
</dbReference>
<evidence type="ECO:0000259" key="13">
    <source>
        <dbReference type="Pfam" id="PF01288"/>
    </source>
</evidence>
<evidence type="ECO:0000256" key="4">
    <source>
        <dbReference type="ARBA" id="ARBA00016218"/>
    </source>
</evidence>
<dbReference type="Proteomes" id="UP000235731">
    <property type="component" value="Unassembled WGS sequence"/>
</dbReference>
<dbReference type="EC" id="2.7.6.3" evidence="3"/>
<evidence type="ECO:0000256" key="1">
    <source>
        <dbReference type="ARBA" id="ARBA00005051"/>
    </source>
</evidence>
<dbReference type="PANTHER" id="PTHR43071:SF1">
    <property type="entry name" value="2-AMINO-4-HYDROXY-6-HYDROXYMETHYLDIHYDROPTERIDINE PYROPHOSPHOKINASE"/>
    <property type="match status" value="1"/>
</dbReference>
<sequence length="181" mass="21247">MKRGDKKACYPEKLNRVYLSLGTNLGDRLENLKRAIQLLKRLPLFIEATSKIYETAPLYFETSNRFFNMVIQIKTSLSPYALFLELKKIEFLMGRIKEERLTDRPIDLDIIFYEDLTLEGKILQIPHPRAYERAFVMIPLCEIAPNFSEPLSGKKIYELCKERERLFESQEILPLLGEKVI</sequence>
<evidence type="ECO:0000313" key="15">
    <source>
        <dbReference type="Proteomes" id="UP000235731"/>
    </source>
</evidence>
<comment type="function">
    <text evidence="10">Catalyzes the transfer of pyrophosphate from adenosine triphosphate (ATP) to 6-hydroxymethyl-7,8-dihydropterin, an enzymatic step in folate biosynthesis pathway.</text>
</comment>
<dbReference type="GO" id="GO:0005524">
    <property type="term" value="F:ATP binding"/>
    <property type="evidence" value="ECO:0007669"/>
    <property type="project" value="UniProtKB-KW"/>
</dbReference>
<keyword evidence="6" id="KW-0547">Nucleotide-binding</keyword>
<dbReference type="Gene3D" id="3.30.70.560">
    <property type="entry name" value="7,8-Dihydro-6-hydroxymethylpterin-pyrophosphokinase HPPK"/>
    <property type="match status" value="1"/>
</dbReference>
<organism evidence="14 15">
    <name type="scientific">Caldimicrobium thiodismutans</name>
    <dbReference type="NCBI Taxonomy" id="1653476"/>
    <lineage>
        <taxon>Bacteria</taxon>
        <taxon>Pseudomonadati</taxon>
        <taxon>Thermodesulfobacteriota</taxon>
        <taxon>Thermodesulfobacteria</taxon>
        <taxon>Thermodesulfobacteriales</taxon>
        <taxon>Thermodesulfobacteriaceae</taxon>
        <taxon>Caldimicrobium</taxon>
    </lineage>
</organism>
<dbReference type="InterPro" id="IPR000550">
    <property type="entry name" value="Hppk"/>
</dbReference>
<comment type="similarity">
    <text evidence="2">Belongs to the HPPK family.</text>
</comment>
<reference evidence="14 15" key="1">
    <citation type="submission" date="2018-01" db="EMBL/GenBank/DDBJ databases">
        <title>Metagenomic assembled genomes from two thermal pools in the Uzon Caldera, Kamchatka, Russia.</title>
        <authorList>
            <person name="Wilkins L."/>
            <person name="Ettinger C."/>
        </authorList>
    </citation>
    <scope>NUCLEOTIDE SEQUENCE [LARGE SCALE GENOMIC DNA]</scope>
    <source>
        <strain evidence="14">ZAV-15</strain>
    </source>
</reference>
<feature type="domain" description="7,8-dihydro-6-hydroxymethylpterin-pyrophosphokinase" evidence="13">
    <location>
        <begin position="18"/>
        <end position="145"/>
    </location>
</feature>
<evidence type="ECO:0000256" key="5">
    <source>
        <dbReference type="ARBA" id="ARBA00022679"/>
    </source>
</evidence>
<name>A0A2N7PJ02_9BACT</name>
<evidence type="ECO:0000256" key="8">
    <source>
        <dbReference type="ARBA" id="ARBA00022840"/>
    </source>
</evidence>
<keyword evidence="7 14" id="KW-0418">Kinase</keyword>
<dbReference type="GO" id="GO:0003848">
    <property type="term" value="F:2-amino-4-hydroxy-6-hydroxymethyldihydropteridine diphosphokinase activity"/>
    <property type="evidence" value="ECO:0007669"/>
    <property type="project" value="UniProtKB-EC"/>
</dbReference>
<evidence type="ECO:0000256" key="10">
    <source>
        <dbReference type="ARBA" id="ARBA00029409"/>
    </source>
</evidence>
<dbReference type="GO" id="GO:0016301">
    <property type="term" value="F:kinase activity"/>
    <property type="evidence" value="ECO:0007669"/>
    <property type="project" value="UniProtKB-KW"/>
</dbReference>
<keyword evidence="5" id="KW-0808">Transferase</keyword>
<dbReference type="GO" id="GO:0046656">
    <property type="term" value="P:folic acid biosynthetic process"/>
    <property type="evidence" value="ECO:0007669"/>
    <property type="project" value="UniProtKB-KW"/>
</dbReference>
<evidence type="ECO:0000256" key="2">
    <source>
        <dbReference type="ARBA" id="ARBA00005810"/>
    </source>
</evidence>
<keyword evidence="8" id="KW-0067">ATP-binding</keyword>
<evidence type="ECO:0000313" key="14">
    <source>
        <dbReference type="EMBL" id="PMP62179.1"/>
    </source>
</evidence>
<protein>
    <recommendedName>
        <fullName evidence="4">2-amino-4-hydroxy-6-hydroxymethyldihydropteridine pyrophosphokinase</fullName>
        <ecNumber evidence="3">2.7.6.3</ecNumber>
    </recommendedName>
    <alternativeName>
        <fullName evidence="11">6-hydroxymethyl-7,8-dihydropterin pyrophosphokinase</fullName>
    </alternativeName>
    <alternativeName>
        <fullName evidence="12">7,8-dihydro-6-hydroxymethylpterin-pyrophosphokinase</fullName>
    </alternativeName>
</protein>
<proteinExistence type="inferred from homology"/>
<evidence type="ECO:0000256" key="12">
    <source>
        <dbReference type="ARBA" id="ARBA00033413"/>
    </source>
</evidence>
<dbReference type="UniPathway" id="UPA00077">
    <property type="reaction ID" value="UER00155"/>
</dbReference>
<evidence type="ECO:0000256" key="11">
    <source>
        <dbReference type="ARBA" id="ARBA00029766"/>
    </source>
</evidence>
<dbReference type="Pfam" id="PF01288">
    <property type="entry name" value="HPPK"/>
    <property type="match status" value="1"/>
</dbReference>
<keyword evidence="9" id="KW-0289">Folate biosynthesis</keyword>
<evidence type="ECO:0000256" key="3">
    <source>
        <dbReference type="ARBA" id="ARBA00013253"/>
    </source>
</evidence>
<dbReference type="AlphaFoldDB" id="A0A2N7PJ02"/>
<evidence type="ECO:0000256" key="6">
    <source>
        <dbReference type="ARBA" id="ARBA00022741"/>
    </source>
</evidence>
<accession>A0A2N7PJ02</accession>
<evidence type="ECO:0000256" key="9">
    <source>
        <dbReference type="ARBA" id="ARBA00022909"/>
    </source>
</evidence>
<dbReference type="PANTHER" id="PTHR43071">
    <property type="entry name" value="2-AMINO-4-HYDROXY-6-HYDROXYMETHYLDIHYDROPTERIDINE PYROPHOSPHOKINASE"/>
    <property type="match status" value="1"/>
</dbReference>
<comment type="pathway">
    <text evidence="1">Cofactor biosynthesis; tetrahydrofolate biosynthesis; 2-amino-4-hydroxy-6-hydroxymethyl-7,8-dihydropteridine diphosphate from 7,8-dihydroneopterin triphosphate: step 4/4.</text>
</comment>
<dbReference type="EMBL" id="PNIE01000067">
    <property type="protein sequence ID" value="PMP62179.1"/>
    <property type="molecule type" value="Genomic_DNA"/>
</dbReference>
<dbReference type="SUPFAM" id="SSF55083">
    <property type="entry name" value="6-hydroxymethyl-7,8-dihydropterin pyrophosphokinase, HPPK"/>
    <property type="match status" value="1"/>
</dbReference>
<dbReference type="CDD" id="cd00483">
    <property type="entry name" value="HPPK"/>
    <property type="match status" value="1"/>
</dbReference>
<gene>
    <name evidence="14" type="primary">folK</name>
    <name evidence="14" type="ORF">C0197_04895</name>
</gene>
<comment type="caution">
    <text evidence="14">The sequence shown here is derived from an EMBL/GenBank/DDBJ whole genome shotgun (WGS) entry which is preliminary data.</text>
</comment>
<dbReference type="GO" id="GO:0046654">
    <property type="term" value="P:tetrahydrofolate biosynthetic process"/>
    <property type="evidence" value="ECO:0007669"/>
    <property type="project" value="UniProtKB-UniPathway"/>
</dbReference>